<feature type="domain" description="F-box" evidence="2">
    <location>
        <begin position="115"/>
        <end position="227"/>
    </location>
</feature>
<name>E5AE46_LEPMJ</name>
<dbReference type="EMBL" id="FP929139">
    <property type="protein sequence ID" value="CBY01485.1"/>
    <property type="molecule type" value="Genomic_DNA"/>
</dbReference>
<accession>E5AE46</accession>
<sequence>MFFRLVKITMRVFEGHCDFTSFSSVTSSIPKVILFMMSTTRPITPPLLENRAQFINEFQTSFTAFSNLVKEGSVITGPQNTQVPPSPGATTFTTSDHGLDQATTKLRANTGAGIKHTRAEQRRPFRFLALPGEIRNLIYDHTQDDTRQALLVHRPRLASLRSRTRVDRSRPLASEVAGHEHDKQLELVKSFRSMHTKKNTGGLSRESHRPFFGLTQVCKAIRQEFRPIYLRYQEIGMDLTEIVKYLRTFYADAPQKLATIAAPGVRKQDLSYTGNLTIAVSDRPNMMERGAHGIDIFPLLDIWANSWKIEAGFGRYMKARYYPEADGEAKDLYRLFGRRVLPTRSCSDMNTLWRTILRTRAVAAVFVHRAPTSPLALSTEPTRALPQLAQRRAAQHPLAGNGAYIHIVFKKDTAEPWMTSFESDIPTGWLADRGFYNMDFFEMRVGVEESHEHHL</sequence>
<evidence type="ECO:0000259" key="2">
    <source>
        <dbReference type="Pfam" id="PF13013"/>
    </source>
</evidence>
<dbReference type="AlphaFoldDB" id="E5AE46"/>
<dbReference type="OrthoDB" id="3795901at2759"/>
<gene>
    <name evidence="3" type="ORF">LEMA_P002720.1</name>
</gene>
<dbReference type="Pfam" id="PF13013">
    <property type="entry name" value="F-box-like_2"/>
    <property type="match status" value="1"/>
</dbReference>
<dbReference type="InterPro" id="IPR001810">
    <property type="entry name" value="F-box_dom"/>
</dbReference>
<dbReference type="InParanoid" id="E5AE46"/>
<dbReference type="PANTHER" id="PTHR42085:SF1">
    <property type="entry name" value="F-BOX DOMAIN-CONTAINING PROTEIN"/>
    <property type="match status" value="1"/>
</dbReference>
<dbReference type="OMA" id="ETNRPFW"/>
<evidence type="ECO:0000313" key="4">
    <source>
        <dbReference type="Proteomes" id="UP000002668"/>
    </source>
</evidence>
<dbReference type="VEuPathDB" id="FungiDB:LEMA_P002720.1"/>
<protein>
    <recommendedName>
        <fullName evidence="2">F-box domain-containing protein</fullName>
    </recommendedName>
</protein>
<dbReference type="HOGENOM" id="CLU_048461_0_0_1"/>
<proteinExistence type="predicted"/>
<keyword evidence="4" id="KW-1185">Reference proteome</keyword>
<organism evidence="3 4">
    <name type="scientific">Leptosphaeria maculans (strain JN3 / isolate v23.1.3 / race Av1-4-5-6-7-8)</name>
    <name type="common">Blackleg fungus</name>
    <name type="synonym">Phoma lingam</name>
    <dbReference type="NCBI Taxonomy" id="985895"/>
    <lineage>
        <taxon>Eukaryota</taxon>
        <taxon>Fungi</taxon>
        <taxon>Dikarya</taxon>
        <taxon>Ascomycota</taxon>
        <taxon>Pezizomycotina</taxon>
        <taxon>Dothideomycetes</taxon>
        <taxon>Pleosporomycetidae</taxon>
        <taxon>Pleosporales</taxon>
        <taxon>Pleosporineae</taxon>
        <taxon>Leptosphaeriaceae</taxon>
        <taxon>Plenodomus</taxon>
        <taxon>Plenodomus lingam/Leptosphaeria maculans species complex</taxon>
    </lineage>
</organism>
<reference evidence="4" key="1">
    <citation type="journal article" date="2011" name="Nat. Commun.">
        <title>Effector diversification within compartments of the Leptosphaeria maculans genome affected by Repeat-Induced Point mutations.</title>
        <authorList>
            <person name="Rouxel T."/>
            <person name="Grandaubert J."/>
            <person name="Hane J.K."/>
            <person name="Hoede C."/>
            <person name="van de Wouw A.P."/>
            <person name="Couloux A."/>
            <person name="Dominguez V."/>
            <person name="Anthouard V."/>
            <person name="Bally P."/>
            <person name="Bourras S."/>
            <person name="Cozijnsen A.J."/>
            <person name="Ciuffetti L.M."/>
            <person name="Degrave A."/>
            <person name="Dilmaghani A."/>
            <person name="Duret L."/>
            <person name="Fudal I."/>
            <person name="Goodwin S.B."/>
            <person name="Gout L."/>
            <person name="Glaser N."/>
            <person name="Linglin J."/>
            <person name="Kema G.H.J."/>
            <person name="Lapalu N."/>
            <person name="Lawrence C.B."/>
            <person name="May K."/>
            <person name="Meyer M."/>
            <person name="Ollivier B."/>
            <person name="Poulain J."/>
            <person name="Schoch C.L."/>
            <person name="Simon A."/>
            <person name="Spatafora J.W."/>
            <person name="Stachowiak A."/>
            <person name="Turgeon B.G."/>
            <person name="Tyler B.M."/>
            <person name="Vincent D."/>
            <person name="Weissenbach J."/>
            <person name="Amselem J."/>
            <person name="Quesneville H."/>
            <person name="Oliver R.P."/>
            <person name="Wincker P."/>
            <person name="Balesdent M.-H."/>
            <person name="Howlett B.J."/>
        </authorList>
    </citation>
    <scope>NUCLEOTIDE SEQUENCE [LARGE SCALE GENOMIC DNA]</scope>
    <source>
        <strain evidence="4">JN3 / isolate v23.1.3 / race Av1-4-5-6-7-8</strain>
    </source>
</reference>
<feature type="region of interest" description="Disordered" evidence="1">
    <location>
        <begin position="77"/>
        <end position="96"/>
    </location>
</feature>
<dbReference type="PANTHER" id="PTHR42085">
    <property type="entry name" value="F-BOX DOMAIN-CONTAINING PROTEIN"/>
    <property type="match status" value="1"/>
</dbReference>
<evidence type="ECO:0000313" key="3">
    <source>
        <dbReference type="EMBL" id="CBY01485.1"/>
    </source>
</evidence>
<evidence type="ECO:0000256" key="1">
    <source>
        <dbReference type="SAM" id="MobiDB-lite"/>
    </source>
</evidence>
<dbReference type="eggNOG" id="ENOG502RQJ4">
    <property type="taxonomic scope" value="Eukaryota"/>
</dbReference>
<dbReference type="Proteomes" id="UP000002668">
    <property type="component" value="Genome"/>
</dbReference>
<dbReference type="InterPro" id="IPR038883">
    <property type="entry name" value="AN11006-like"/>
</dbReference>